<evidence type="ECO:0000313" key="2">
    <source>
        <dbReference type="EMBL" id="KAH3685139.1"/>
    </source>
</evidence>
<name>A0A9P8Q942_WICPI</name>
<dbReference type="Proteomes" id="UP000774326">
    <property type="component" value="Unassembled WGS sequence"/>
</dbReference>
<keyword evidence="3" id="KW-1185">Reference proteome</keyword>
<evidence type="ECO:0000256" key="1">
    <source>
        <dbReference type="SAM" id="Phobius"/>
    </source>
</evidence>
<keyword evidence="1" id="KW-0812">Transmembrane</keyword>
<feature type="transmembrane region" description="Helical" evidence="1">
    <location>
        <begin position="16"/>
        <end position="38"/>
    </location>
</feature>
<gene>
    <name evidence="2" type="ORF">WICPIJ_003906</name>
</gene>
<reference evidence="2" key="2">
    <citation type="submission" date="2021-01" db="EMBL/GenBank/DDBJ databases">
        <authorList>
            <person name="Schikora-Tamarit M.A."/>
        </authorList>
    </citation>
    <scope>NUCLEOTIDE SEQUENCE</scope>
    <source>
        <strain evidence="2">CBS2887</strain>
    </source>
</reference>
<dbReference type="EMBL" id="JAEUBG010002137">
    <property type="protein sequence ID" value="KAH3685139.1"/>
    <property type="molecule type" value="Genomic_DNA"/>
</dbReference>
<organism evidence="2 3">
    <name type="scientific">Wickerhamomyces pijperi</name>
    <name type="common">Yeast</name>
    <name type="synonym">Pichia pijperi</name>
    <dbReference type="NCBI Taxonomy" id="599730"/>
    <lineage>
        <taxon>Eukaryota</taxon>
        <taxon>Fungi</taxon>
        <taxon>Dikarya</taxon>
        <taxon>Ascomycota</taxon>
        <taxon>Saccharomycotina</taxon>
        <taxon>Saccharomycetes</taxon>
        <taxon>Phaffomycetales</taxon>
        <taxon>Wickerhamomycetaceae</taxon>
        <taxon>Wickerhamomyces</taxon>
    </lineage>
</organism>
<proteinExistence type="predicted"/>
<dbReference type="AlphaFoldDB" id="A0A9P8Q942"/>
<evidence type="ECO:0000313" key="3">
    <source>
        <dbReference type="Proteomes" id="UP000774326"/>
    </source>
</evidence>
<comment type="caution">
    <text evidence="2">The sequence shown here is derived from an EMBL/GenBank/DDBJ whole genome shotgun (WGS) entry which is preliminary data.</text>
</comment>
<reference evidence="2" key="1">
    <citation type="journal article" date="2021" name="Open Biol.">
        <title>Shared evolutionary footprints suggest mitochondrial oxidative damage underlies multiple complex I losses in fungi.</title>
        <authorList>
            <person name="Schikora-Tamarit M.A."/>
            <person name="Marcet-Houben M."/>
            <person name="Nosek J."/>
            <person name="Gabaldon T."/>
        </authorList>
    </citation>
    <scope>NUCLEOTIDE SEQUENCE</scope>
    <source>
        <strain evidence="2">CBS2887</strain>
    </source>
</reference>
<protein>
    <submittedName>
        <fullName evidence="2">Uncharacterized protein</fullName>
    </submittedName>
</protein>
<keyword evidence="1" id="KW-0472">Membrane</keyword>
<sequence>MIWKALFLTSARVSPANLMAVVMILSTSGLFGATVVSLRHLTKNWEEASLTCGVLCFKATNVSSRISDKEELWKVASKAPFKESNTDCFFSFNLSNNGLRTIVLALKEGTMSSMTGSGVSKSTNHNKQSMVFCLVLALAEERPFSQSAGITADLNLTAAFVPANSNKALRAAIPASCATTLESVTIFLKMSG</sequence>
<keyword evidence="1" id="KW-1133">Transmembrane helix</keyword>
<accession>A0A9P8Q942</accession>